<protein>
    <recommendedName>
        <fullName evidence="2">Rhodanese domain-containing protein</fullName>
    </recommendedName>
</protein>
<evidence type="ECO:0000259" key="2">
    <source>
        <dbReference type="Pfam" id="PF00581"/>
    </source>
</evidence>
<dbReference type="Pfam" id="PF00581">
    <property type="entry name" value="Rhodanese"/>
    <property type="match status" value="1"/>
</dbReference>
<organism evidence="3 4">
    <name type="scientific">Rubritalea profundi</name>
    <dbReference type="NCBI Taxonomy" id="1658618"/>
    <lineage>
        <taxon>Bacteria</taxon>
        <taxon>Pseudomonadati</taxon>
        <taxon>Verrucomicrobiota</taxon>
        <taxon>Verrucomicrobiia</taxon>
        <taxon>Verrucomicrobiales</taxon>
        <taxon>Rubritaleaceae</taxon>
        <taxon>Rubritalea</taxon>
    </lineage>
</organism>
<dbReference type="Proteomes" id="UP000239907">
    <property type="component" value="Unassembled WGS sequence"/>
</dbReference>
<gene>
    <name evidence="3" type="ORF">BSZ32_15380</name>
</gene>
<dbReference type="SUPFAM" id="SSF52821">
    <property type="entry name" value="Rhodanese/Cell cycle control phosphatase"/>
    <property type="match status" value="1"/>
</dbReference>
<dbReference type="Gene3D" id="3.40.250.10">
    <property type="entry name" value="Rhodanese-like domain"/>
    <property type="match status" value="1"/>
</dbReference>
<feature type="domain" description="Rhodanese" evidence="2">
    <location>
        <begin position="52"/>
        <end position="109"/>
    </location>
</feature>
<dbReference type="CDD" id="cd00158">
    <property type="entry name" value="RHOD"/>
    <property type="match status" value="1"/>
</dbReference>
<feature type="region of interest" description="Disordered" evidence="1">
    <location>
        <begin position="25"/>
        <end position="46"/>
    </location>
</feature>
<proteinExistence type="predicted"/>
<dbReference type="InterPro" id="IPR036873">
    <property type="entry name" value="Rhodanese-like_dom_sf"/>
</dbReference>
<keyword evidence="4" id="KW-1185">Reference proteome</keyword>
<dbReference type="AlphaFoldDB" id="A0A2S7U5L2"/>
<feature type="compositionally biased region" description="Basic and acidic residues" evidence="1">
    <location>
        <begin position="34"/>
        <end position="46"/>
    </location>
</feature>
<accession>A0A2S7U5L2</accession>
<comment type="caution">
    <text evidence="3">The sequence shown here is derived from an EMBL/GenBank/DDBJ whole genome shotgun (WGS) entry which is preliminary data.</text>
</comment>
<name>A0A2S7U5L2_9BACT</name>
<dbReference type="InterPro" id="IPR001763">
    <property type="entry name" value="Rhodanese-like_dom"/>
</dbReference>
<evidence type="ECO:0000313" key="4">
    <source>
        <dbReference type="Proteomes" id="UP000239907"/>
    </source>
</evidence>
<evidence type="ECO:0000256" key="1">
    <source>
        <dbReference type="SAM" id="MobiDB-lite"/>
    </source>
</evidence>
<sequence>MKRNHVFVVSLSLIIPMTTAFSEEVKPSAPVEKATPDEKPKKEKHSFADLSVSDLKAELAKGAITVIDANRIKKFNAGHVPGAMHYADIQGEQFTDSLPKQKDALIVAYYAGPI</sequence>
<dbReference type="RefSeq" id="WP_105044241.1">
    <property type="nucleotide sequence ID" value="NZ_MQWA01000001.1"/>
</dbReference>
<reference evidence="3 4" key="1">
    <citation type="submission" date="2016-12" db="EMBL/GenBank/DDBJ databases">
        <title>Study of bacterial adaptation to deep sea.</title>
        <authorList>
            <person name="Song J."/>
            <person name="Yoshizawa S."/>
            <person name="Kogure K."/>
        </authorList>
    </citation>
    <scope>NUCLEOTIDE SEQUENCE [LARGE SCALE GENOMIC DNA]</scope>
    <source>
        <strain evidence="3 4">SAORIC-165</strain>
    </source>
</reference>
<evidence type="ECO:0000313" key="3">
    <source>
        <dbReference type="EMBL" id="PQJ29731.1"/>
    </source>
</evidence>
<dbReference type="EMBL" id="MQWA01000001">
    <property type="protein sequence ID" value="PQJ29731.1"/>
    <property type="molecule type" value="Genomic_DNA"/>
</dbReference>
<dbReference type="OrthoDB" id="9800872at2"/>